<dbReference type="GO" id="GO:0016787">
    <property type="term" value="F:hydrolase activity"/>
    <property type="evidence" value="ECO:0007669"/>
    <property type="project" value="UniProtKB-KW"/>
</dbReference>
<proteinExistence type="predicted"/>
<dbReference type="EMBL" id="PVTH01000013">
    <property type="protein sequence ID" value="PRY48896.1"/>
    <property type="molecule type" value="Genomic_DNA"/>
</dbReference>
<dbReference type="AlphaFoldDB" id="A0A2T0TT61"/>
<dbReference type="InterPro" id="IPR029058">
    <property type="entry name" value="AB_hydrolase_fold"/>
</dbReference>
<sequence length="275" mass="31200">MKPFRFLLFLPFFLLAGFAYAGKIDTVNTRSAAMNKNIKAVVITPDSYSDKQSYPVFYLLHGFGGNYRDWATRAPQLAQAADRYGMIIVCPDGGIGSWYLDSPVDPAWKYETYVAKELVTWVDKNYRTIASRSGRAIAGLSMGGHGALYLAFRNQDVYGAAGSLSGGVDIRPFPQNWQLAQRLGTYASSPLNWEEHTVVNMLHLLTPQSLSLLIDCGTGDFFYDVNENLHQLLLKRNIPHDYITRPGVHNWDYWVNSIDFQLLFMDKFFKRSIKQ</sequence>
<evidence type="ECO:0000256" key="1">
    <source>
        <dbReference type="SAM" id="SignalP"/>
    </source>
</evidence>
<dbReference type="Pfam" id="PF00756">
    <property type="entry name" value="Esterase"/>
    <property type="match status" value="1"/>
</dbReference>
<dbReference type="PANTHER" id="PTHR48098:SF1">
    <property type="entry name" value="DIACYLGLYCEROL ACYLTRANSFERASE_MYCOLYLTRANSFERASE AG85A"/>
    <property type="match status" value="1"/>
</dbReference>
<name>A0A2T0TT61_9SPHI</name>
<keyword evidence="3" id="KW-1185">Reference proteome</keyword>
<dbReference type="Proteomes" id="UP000238034">
    <property type="component" value="Unassembled WGS sequence"/>
</dbReference>
<dbReference type="InterPro" id="IPR050583">
    <property type="entry name" value="Mycobacterial_A85_antigen"/>
</dbReference>
<dbReference type="OrthoDB" id="9803578at2"/>
<dbReference type="PANTHER" id="PTHR48098">
    <property type="entry name" value="ENTEROCHELIN ESTERASE-RELATED"/>
    <property type="match status" value="1"/>
</dbReference>
<keyword evidence="2" id="KW-0378">Hydrolase</keyword>
<comment type="caution">
    <text evidence="2">The sequence shown here is derived from an EMBL/GenBank/DDBJ whole genome shotgun (WGS) entry which is preliminary data.</text>
</comment>
<organism evidence="2 3">
    <name type="scientific">Arcticibacter pallidicorallinus</name>
    <dbReference type="NCBI Taxonomy" id="1259464"/>
    <lineage>
        <taxon>Bacteria</taxon>
        <taxon>Pseudomonadati</taxon>
        <taxon>Bacteroidota</taxon>
        <taxon>Sphingobacteriia</taxon>
        <taxon>Sphingobacteriales</taxon>
        <taxon>Sphingobacteriaceae</taxon>
        <taxon>Arcticibacter</taxon>
    </lineage>
</organism>
<dbReference type="RefSeq" id="WP_106295291.1">
    <property type="nucleotide sequence ID" value="NZ_PVTH01000013.1"/>
</dbReference>
<gene>
    <name evidence="2" type="ORF">B0I27_11379</name>
</gene>
<dbReference type="InterPro" id="IPR000801">
    <property type="entry name" value="Esterase-like"/>
</dbReference>
<evidence type="ECO:0000313" key="2">
    <source>
        <dbReference type="EMBL" id="PRY48896.1"/>
    </source>
</evidence>
<dbReference type="SUPFAM" id="SSF53474">
    <property type="entry name" value="alpha/beta-Hydrolases"/>
    <property type="match status" value="1"/>
</dbReference>
<keyword evidence="1" id="KW-0732">Signal</keyword>
<protein>
    <submittedName>
        <fullName evidence="2">S-formylglutathione hydrolase FrmB</fullName>
    </submittedName>
</protein>
<reference evidence="2 3" key="1">
    <citation type="submission" date="2018-03" db="EMBL/GenBank/DDBJ databases">
        <title>Genomic Encyclopedia of Type Strains, Phase III (KMG-III): the genomes of soil and plant-associated and newly described type strains.</title>
        <authorList>
            <person name="Whitman W."/>
        </authorList>
    </citation>
    <scope>NUCLEOTIDE SEQUENCE [LARGE SCALE GENOMIC DNA]</scope>
    <source>
        <strain evidence="2 3">CGMCC 1.9313</strain>
    </source>
</reference>
<accession>A0A2T0TT61</accession>
<evidence type="ECO:0000313" key="3">
    <source>
        <dbReference type="Proteomes" id="UP000238034"/>
    </source>
</evidence>
<dbReference type="GO" id="GO:0016747">
    <property type="term" value="F:acyltransferase activity, transferring groups other than amino-acyl groups"/>
    <property type="evidence" value="ECO:0007669"/>
    <property type="project" value="TreeGrafter"/>
</dbReference>
<feature type="chain" id="PRO_5015523193" evidence="1">
    <location>
        <begin position="22"/>
        <end position="275"/>
    </location>
</feature>
<dbReference type="Gene3D" id="3.40.50.1820">
    <property type="entry name" value="alpha/beta hydrolase"/>
    <property type="match status" value="1"/>
</dbReference>
<feature type="signal peptide" evidence="1">
    <location>
        <begin position="1"/>
        <end position="21"/>
    </location>
</feature>